<evidence type="ECO:0000313" key="1">
    <source>
        <dbReference type="EMBL" id="RDX86447.1"/>
    </source>
</evidence>
<dbReference type="Proteomes" id="UP000257109">
    <property type="component" value="Unassembled WGS sequence"/>
</dbReference>
<reference evidence="1" key="1">
    <citation type="submission" date="2018-05" db="EMBL/GenBank/DDBJ databases">
        <title>Draft genome of Mucuna pruriens seed.</title>
        <authorList>
            <person name="Nnadi N.E."/>
            <person name="Vos R."/>
            <person name="Hasami M.H."/>
            <person name="Devisetty U.K."/>
            <person name="Aguiy J.C."/>
        </authorList>
    </citation>
    <scope>NUCLEOTIDE SEQUENCE [LARGE SCALE GENOMIC DNA]</scope>
    <source>
        <strain evidence="1">JCA_2017</strain>
    </source>
</reference>
<proteinExistence type="predicted"/>
<organism evidence="1 2">
    <name type="scientific">Mucuna pruriens</name>
    <name type="common">Velvet bean</name>
    <name type="synonym">Dolichos pruriens</name>
    <dbReference type="NCBI Taxonomy" id="157652"/>
    <lineage>
        <taxon>Eukaryota</taxon>
        <taxon>Viridiplantae</taxon>
        <taxon>Streptophyta</taxon>
        <taxon>Embryophyta</taxon>
        <taxon>Tracheophyta</taxon>
        <taxon>Spermatophyta</taxon>
        <taxon>Magnoliopsida</taxon>
        <taxon>eudicotyledons</taxon>
        <taxon>Gunneridae</taxon>
        <taxon>Pentapetalae</taxon>
        <taxon>rosids</taxon>
        <taxon>fabids</taxon>
        <taxon>Fabales</taxon>
        <taxon>Fabaceae</taxon>
        <taxon>Papilionoideae</taxon>
        <taxon>50 kb inversion clade</taxon>
        <taxon>NPAAA clade</taxon>
        <taxon>indigoferoid/millettioid clade</taxon>
        <taxon>Phaseoleae</taxon>
        <taxon>Mucuna</taxon>
    </lineage>
</organism>
<protein>
    <recommendedName>
        <fullName evidence="3">Retrovirus-related Pol polyprotein from transposon TNT 1-94</fullName>
    </recommendedName>
</protein>
<dbReference type="AlphaFoldDB" id="A0A371G7E5"/>
<dbReference type="PANTHER" id="PTHR11439:SF467">
    <property type="entry name" value="INTEGRASE CATALYTIC DOMAIN-CONTAINING PROTEIN"/>
    <property type="match status" value="1"/>
</dbReference>
<feature type="non-terminal residue" evidence="1">
    <location>
        <position position="1"/>
    </location>
</feature>
<accession>A0A371G7E5</accession>
<dbReference type="PANTHER" id="PTHR11439">
    <property type="entry name" value="GAG-POL-RELATED RETROTRANSPOSON"/>
    <property type="match status" value="1"/>
</dbReference>
<sequence>MSRVSYASIVGSLMYAMVCTRLDIAHVIGTDSIFLSNPGREYWNAVKWILRYLYGTSDLRLCFGGDNLTLVGYSNSDMVEDIDSRECEFSHPKERRERRREREREKESSTYVVLHLDCFEIDLEMIRGFTSHIEEGFHIKNHGVSC</sequence>
<dbReference type="OrthoDB" id="1645289at2759"/>
<dbReference type="EMBL" id="QJKJ01006516">
    <property type="protein sequence ID" value="RDX86447.1"/>
    <property type="molecule type" value="Genomic_DNA"/>
</dbReference>
<comment type="caution">
    <text evidence="1">The sequence shown here is derived from an EMBL/GenBank/DDBJ whole genome shotgun (WGS) entry which is preliminary data.</text>
</comment>
<feature type="non-terminal residue" evidence="1">
    <location>
        <position position="146"/>
    </location>
</feature>
<evidence type="ECO:0008006" key="3">
    <source>
        <dbReference type="Google" id="ProtNLM"/>
    </source>
</evidence>
<name>A0A371G7E5_MUCPR</name>
<gene>
    <name evidence="1" type="ORF">CR513_32215</name>
</gene>
<evidence type="ECO:0000313" key="2">
    <source>
        <dbReference type="Proteomes" id="UP000257109"/>
    </source>
</evidence>
<keyword evidence="2" id="KW-1185">Reference proteome</keyword>